<evidence type="ECO:0008006" key="5">
    <source>
        <dbReference type="Google" id="ProtNLM"/>
    </source>
</evidence>
<dbReference type="AlphaFoldDB" id="A0A927YNB7"/>
<evidence type="ECO:0000313" key="4">
    <source>
        <dbReference type="Proteomes" id="UP000766246"/>
    </source>
</evidence>
<feature type="chain" id="PRO_5039043081" description="Ig-like domain-containing protein" evidence="2">
    <location>
        <begin position="28"/>
        <end position="310"/>
    </location>
</feature>
<name>A0A927YNB7_9FIRM</name>
<dbReference type="Proteomes" id="UP000766246">
    <property type="component" value="Unassembled WGS sequence"/>
</dbReference>
<evidence type="ECO:0000256" key="1">
    <source>
        <dbReference type="SAM" id="Phobius"/>
    </source>
</evidence>
<dbReference type="EMBL" id="SVER01000044">
    <property type="protein sequence ID" value="MBE5920684.1"/>
    <property type="molecule type" value="Genomic_DNA"/>
</dbReference>
<feature type="transmembrane region" description="Helical" evidence="1">
    <location>
        <begin position="272"/>
        <end position="292"/>
    </location>
</feature>
<protein>
    <recommendedName>
        <fullName evidence="5">Ig-like domain-containing protein</fullName>
    </recommendedName>
</protein>
<reference evidence="3" key="1">
    <citation type="submission" date="2019-04" db="EMBL/GenBank/DDBJ databases">
        <title>Evolution of Biomass-Degrading Anaerobic Consortia Revealed by Metagenomics.</title>
        <authorList>
            <person name="Peng X."/>
        </authorList>
    </citation>
    <scope>NUCLEOTIDE SEQUENCE</scope>
    <source>
        <strain evidence="3">SIG311</strain>
    </source>
</reference>
<feature type="signal peptide" evidence="2">
    <location>
        <begin position="1"/>
        <end position="27"/>
    </location>
</feature>
<keyword evidence="2" id="KW-0732">Signal</keyword>
<keyword evidence="1" id="KW-0812">Transmembrane</keyword>
<evidence type="ECO:0000313" key="3">
    <source>
        <dbReference type="EMBL" id="MBE5920684.1"/>
    </source>
</evidence>
<evidence type="ECO:0000256" key="2">
    <source>
        <dbReference type="SAM" id="SignalP"/>
    </source>
</evidence>
<keyword evidence="1" id="KW-1133">Transmembrane helix</keyword>
<keyword evidence="1" id="KW-0472">Membrane</keyword>
<gene>
    <name evidence="3" type="ORF">E7272_12705</name>
</gene>
<comment type="caution">
    <text evidence="3">The sequence shown here is derived from an EMBL/GenBank/DDBJ whole genome shotgun (WGS) entry which is preliminary data.</text>
</comment>
<organism evidence="3 4">
    <name type="scientific">Pseudobutyrivibrio ruminis</name>
    <dbReference type="NCBI Taxonomy" id="46206"/>
    <lineage>
        <taxon>Bacteria</taxon>
        <taxon>Bacillati</taxon>
        <taxon>Bacillota</taxon>
        <taxon>Clostridia</taxon>
        <taxon>Lachnospirales</taxon>
        <taxon>Lachnospiraceae</taxon>
        <taxon>Pseudobutyrivibrio</taxon>
    </lineage>
</organism>
<accession>A0A927YNB7</accession>
<proteinExistence type="predicted"/>
<dbReference type="PROSITE" id="PS51257">
    <property type="entry name" value="PROKAR_LIPOPROTEIN"/>
    <property type="match status" value="1"/>
</dbReference>
<sequence>MKRREVRMKVKQILACMLVAGSLIGTAAASCGHFDNWYHSQAYRETNSNMDPDDWHYDSVGLALECQAFSADEMLAMYNEGFYNIHFLAQAYVFDPVKFASLESYAKQSEYYDYYIENVSPKSNCREMGEASDSAIAESSAAGQSDGLKEKNISEVSNNESATVAVTSEVNSNQENETVENADKTQNEIETDVKEAWEETESYEPTCTEAGGTVYMNSVTHKLKTDEIPALGHDEGKWVTTVEPTFFKSGKAELRCTRDQYVLDTKILPQIIPIWSIVLVAVVILGIVFVLIKKVTKKTALAKPKLKIAK</sequence>